<evidence type="ECO:0000313" key="3">
    <source>
        <dbReference type="Proteomes" id="UP000009229"/>
    </source>
</evidence>
<gene>
    <name evidence="2" type="ordered locus">Desku_2822</name>
</gene>
<feature type="transmembrane region" description="Helical" evidence="1">
    <location>
        <begin position="263"/>
        <end position="281"/>
    </location>
</feature>
<feature type="transmembrane region" description="Helical" evidence="1">
    <location>
        <begin position="330"/>
        <end position="351"/>
    </location>
</feature>
<feature type="transmembrane region" description="Helical" evidence="1">
    <location>
        <begin position="371"/>
        <end position="394"/>
    </location>
</feature>
<evidence type="ECO:0000313" key="2">
    <source>
        <dbReference type="EMBL" id="AEG16333.1"/>
    </source>
</evidence>
<dbReference type="RefSeq" id="WP_013823844.1">
    <property type="nucleotide sequence ID" value="NC_015573.1"/>
</dbReference>
<feature type="transmembrane region" description="Helical" evidence="1">
    <location>
        <begin position="448"/>
        <end position="469"/>
    </location>
</feature>
<feature type="transmembrane region" description="Helical" evidence="1">
    <location>
        <begin position="151"/>
        <end position="179"/>
    </location>
</feature>
<feature type="transmembrane region" description="Helical" evidence="1">
    <location>
        <begin position="76"/>
        <end position="100"/>
    </location>
</feature>
<feature type="transmembrane region" description="Helical" evidence="1">
    <location>
        <begin position="415"/>
        <end position="442"/>
    </location>
</feature>
<keyword evidence="1" id="KW-0472">Membrane</keyword>
<organism evidence="2 3">
    <name type="scientific">Desulfofundulus kuznetsovii (strain DSM 6115 / VKM B-1805 / 17)</name>
    <name type="common">Desulfotomaculum kuznetsovii</name>
    <dbReference type="NCBI Taxonomy" id="760568"/>
    <lineage>
        <taxon>Bacteria</taxon>
        <taxon>Bacillati</taxon>
        <taxon>Bacillota</taxon>
        <taxon>Clostridia</taxon>
        <taxon>Eubacteriales</taxon>
        <taxon>Peptococcaceae</taxon>
        <taxon>Desulfofundulus</taxon>
    </lineage>
</organism>
<keyword evidence="1" id="KW-0812">Transmembrane</keyword>
<dbReference type="InterPro" id="IPR031599">
    <property type="entry name" value="ABC_tran_2"/>
</dbReference>
<protein>
    <recommendedName>
        <fullName evidence="4">ABC-2 type transport system permease protein</fullName>
    </recommendedName>
</protein>
<dbReference type="AlphaFoldDB" id="A0AAU8Q510"/>
<evidence type="ECO:0008006" key="4">
    <source>
        <dbReference type="Google" id="ProtNLM"/>
    </source>
</evidence>
<reference evidence="3" key="1">
    <citation type="submission" date="2011-05" db="EMBL/GenBank/DDBJ databases">
        <title>Complete sequence of Desulfotomaculum kuznetsovii DSM 6115.</title>
        <authorList>
            <person name="Lucas S."/>
            <person name="Han J."/>
            <person name="Lapidus A."/>
            <person name="Cheng J.-F."/>
            <person name="Goodwin L."/>
            <person name="Pitluck S."/>
            <person name="Peters L."/>
            <person name="Mikhailova N."/>
            <person name="Lu M."/>
            <person name="Saunders E."/>
            <person name="Han C."/>
            <person name="Tapia R."/>
            <person name="Land M."/>
            <person name="Hauser L."/>
            <person name="Kyrpides N."/>
            <person name="Ivanova N."/>
            <person name="Pagani I."/>
            <person name="Nazina T."/>
            <person name="Ivanova A."/>
            <person name="Parshina S."/>
            <person name="Kuever J."/>
            <person name="Muyzer G."/>
            <person name="Plugge C."/>
            <person name="Stams A."/>
            <person name="Woyke T."/>
        </authorList>
    </citation>
    <scope>NUCLEOTIDE SEQUENCE [LARGE SCALE GENOMIC DNA]</scope>
    <source>
        <strain evidence="3">DSM 6115 / VKM B-1805 / 17</strain>
    </source>
</reference>
<dbReference type="Proteomes" id="UP000009229">
    <property type="component" value="Chromosome"/>
</dbReference>
<keyword evidence="1" id="KW-1133">Transmembrane helix</keyword>
<feature type="transmembrane region" description="Helical" evidence="1">
    <location>
        <begin position="489"/>
        <end position="512"/>
    </location>
</feature>
<feature type="transmembrane region" description="Helical" evidence="1">
    <location>
        <begin position="32"/>
        <end position="56"/>
    </location>
</feature>
<dbReference type="Pfam" id="PF16949">
    <property type="entry name" value="ABC_tran_2"/>
    <property type="match status" value="1"/>
</dbReference>
<name>A0AAU8Q510_DESK7</name>
<evidence type="ECO:0000256" key="1">
    <source>
        <dbReference type="SAM" id="Phobius"/>
    </source>
</evidence>
<dbReference type="KEGG" id="dku:Desku_2822"/>
<proteinExistence type="predicted"/>
<feature type="transmembrane region" description="Helical" evidence="1">
    <location>
        <begin position="191"/>
        <end position="211"/>
    </location>
</feature>
<accession>A0AAU8Q510</accession>
<keyword evidence="3" id="KW-1185">Reference proteome</keyword>
<sequence>MRPFISLLKTSFNVYYGISALKYKYFKQKKELWRPVVGILGGGAALLVLMGTYFSLAGAFYAGGKMLGQPWLVLELAILLGELLVFFFGLGWAISVLYFSNDLPILLPLPLKPQEILLSKFLLVLTNQYVFLLFVFLPPFLIYGIGEEAGFLYYLTALAVFLFAPVIPQGLGTLLVLPLMNWASKKRARDFFTVLTYVLSLGVAIGIQLLFQKNPFFHQSKNIAGLADQVAKLAERLGALFPPAWWATKALAGPGTGEGLTNLLLFLSSSLVIFLLLILLGQRVFLGGIRKGLEISTKRTVRPYALQAKAASPFRALFRREWKLFIRTPVYVMNVIPAAIFPVFFVFFVFFVQPGGPSPEEIRNFLGAHPYVKLAFAGVAAFNAGAIPLAATAVSREGKLFGISKAIPVRADVQVRAKLAFGLLVNLLCFLPFFVPVAIVFFDGAGDVLLTGALSLSAMFVINVVDLLIDLNRPNLDWDTPQKAMQGNLNTFFSLLGTGILLVTGAACTVALSFFLPWWAGSLAVLVIILTAGTFLYRTLLKRAPELYQKIEM</sequence>
<feature type="transmembrane region" description="Helical" evidence="1">
    <location>
        <begin position="121"/>
        <end position="145"/>
    </location>
</feature>
<feature type="transmembrane region" description="Helical" evidence="1">
    <location>
        <begin position="518"/>
        <end position="537"/>
    </location>
</feature>
<dbReference type="EMBL" id="CP002770">
    <property type="protein sequence ID" value="AEG16333.1"/>
    <property type="molecule type" value="Genomic_DNA"/>
</dbReference>